<comment type="subcellular location">
    <subcellularLocation>
        <location evidence="1">Cytoplasm</location>
    </subcellularLocation>
</comment>
<feature type="domain" description="Centrosomin N-terminal motif 1" evidence="5">
    <location>
        <begin position="152"/>
        <end position="221"/>
    </location>
</feature>
<evidence type="ECO:0000256" key="1">
    <source>
        <dbReference type="ARBA" id="ARBA00004496"/>
    </source>
</evidence>
<accession>A0AAE0K6Y5</accession>
<feature type="compositionally biased region" description="Polar residues" evidence="4">
    <location>
        <begin position="490"/>
        <end position="499"/>
    </location>
</feature>
<keyword evidence="7" id="KW-1185">Reference proteome</keyword>
<dbReference type="InterPro" id="IPR012943">
    <property type="entry name" value="Cnn_1N"/>
</dbReference>
<evidence type="ECO:0000259" key="5">
    <source>
        <dbReference type="Pfam" id="PF07989"/>
    </source>
</evidence>
<dbReference type="AlphaFoldDB" id="A0AAE0K6Y5"/>
<feature type="region of interest" description="Disordered" evidence="4">
    <location>
        <begin position="346"/>
        <end position="413"/>
    </location>
</feature>
<feature type="region of interest" description="Disordered" evidence="4">
    <location>
        <begin position="431"/>
        <end position="499"/>
    </location>
</feature>
<proteinExistence type="predicted"/>
<feature type="region of interest" description="Disordered" evidence="4">
    <location>
        <begin position="1"/>
        <end position="149"/>
    </location>
</feature>
<dbReference type="EMBL" id="JAULSN010000005">
    <property type="protein sequence ID" value="KAK3370742.1"/>
    <property type="molecule type" value="Genomic_DNA"/>
</dbReference>
<sequence>MEGLGAQSQSGDRPRPPPFPRTASRSSTSSTRTRVSNNSSSSSQVAPPHAHRFHHNRCARTPTSERSKSQLSREASEQSLPPMSTFLQERLERERKVESERSLSRASNEAMSASADLRAVQSSPARNNPPETRRPGSSNGPPEPSKRKGLGLKEIEQTVSTLHKQNFDLKLELFHRRERQNVLEERVEKLETMEREKAQTDEMNDQLIQELEKRDKAVEEAVAMIVVLEARVEQLLREREMVRQVEQDGLFYTRTSTPVSTAPSKSKMLDLPNSAKALNRMPSFLSDFSENTENLRNVYLGVRGSVLSLPRMAEDSHEAERATHNGVSSPTLSVLSESSFLSVYGQKRLDGSSSPPQDSPPFLDGAVANQPAMPGSPAMSTSATPTKPRRQSSSRSASSGLTPFQNISDILDMGGSPLQRLEKLELTLNAMREQSRPSTSNPEKDQALSAPAPPIHTQPKTKQEKREALQKVLTQGHLRRELHGLPPTPDTISTSTLRRYQNSDDTLAKDRSLVYERSYLALSETTASQNSFGEGGGRQDSHNPTPQSRTIPTFDNLKHLPSNGGPFDAQFAMSQLQRPRSASETTVSYRPGKKGWDSDSSDEFADGMESVVSFDPWMRESMKPNQAGALDPMSSVSQAGPNKNGGRISPDLFSFPISTDGWATHAMFGTLGGAGYVGAGGQSTSPTPMADVLDALGESLPAPLFGSGIMAPALAGNAPPPPPNRRSSLHAKTGSTSALAITSATGSIPPSPARPSPMSSKVKKSPARGSRTRSNSIDARPHSAQPDLTEAGPRQSRAKTVPPKQLHLPPPQPQEPQEKSPSQTLPKQRHYPPTASQAPRSRGFNNLFRRSTGSAEQPQLAAPSSAAATETSFSNVPAPMMGAPSWGKRTSLVDDERASATPPPILRNKGPGRYENDDGGVPLDPPGGGGVLIGNIPGSAAQGPGSAENGGALGVNGSVPAGGGGKRKWLGLGRVGSLRNRGA</sequence>
<keyword evidence="3" id="KW-0175">Coiled coil</keyword>
<keyword evidence="2" id="KW-0963">Cytoplasm</keyword>
<evidence type="ECO:0000313" key="7">
    <source>
        <dbReference type="Proteomes" id="UP001287356"/>
    </source>
</evidence>
<dbReference type="Pfam" id="PF07989">
    <property type="entry name" value="Cnn_1N"/>
    <property type="match status" value="1"/>
</dbReference>
<feature type="coiled-coil region" evidence="3">
    <location>
        <begin position="183"/>
        <end position="245"/>
    </location>
</feature>
<feature type="compositionally biased region" description="Basic and acidic residues" evidence="4">
    <location>
        <begin position="89"/>
        <end position="103"/>
    </location>
</feature>
<feature type="region of interest" description="Disordered" evidence="4">
    <location>
        <begin position="526"/>
        <end position="555"/>
    </location>
</feature>
<evidence type="ECO:0000256" key="4">
    <source>
        <dbReference type="SAM" id="MobiDB-lite"/>
    </source>
</evidence>
<feature type="compositionally biased region" description="Basic residues" evidence="4">
    <location>
        <begin position="49"/>
        <end position="58"/>
    </location>
</feature>
<gene>
    <name evidence="6" type="ORF">B0T24DRAFT_650040</name>
</gene>
<protein>
    <recommendedName>
        <fullName evidence="5">Centrosomin N-terminal motif 1 domain-containing protein</fullName>
    </recommendedName>
</protein>
<dbReference type="Proteomes" id="UP001287356">
    <property type="component" value="Unassembled WGS sequence"/>
</dbReference>
<feature type="compositionally biased region" description="Polar residues" evidence="4">
    <location>
        <begin position="574"/>
        <end position="588"/>
    </location>
</feature>
<feature type="region of interest" description="Disordered" evidence="4">
    <location>
        <begin position="622"/>
        <end position="647"/>
    </location>
</feature>
<organism evidence="6 7">
    <name type="scientific">Lasiosphaeria ovina</name>
    <dbReference type="NCBI Taxonomy" id="92902"/>
    <lineage>
        <taxon>Eukaryota</taxon>
        <taxon>Fungi</taxon>
        <taxon>Dikarya</taxon>
        <taxon>Ascomycota</taxon>
        <taxon>Pezizomycotina</taxon>
        <taxon>Sordariomycetes</taxon>
        <taxon>Sordariomycetidae</taxon>
        <taxon>Sordariales</taxon>
        <taxon>Lasiosphaeriaceae</taxon>
        <taxon>Lasiosphaeria</taxon>
    </lineage>
</organism>
<feature type="compositionally biased region" description="Polar residues" evidence="4">
    <location>
        <begin position="69"/>
        <end position="87"/>
    </location>
</feature>
<feature type="compositionally biased region" description="Low complexity" evidence="4">
    <location>
        <begin position="854"/>
        <end position="872"/>
    </location>
</feature>
<feature type="compositionally biased region" description="Polar residues" evidence="4">
    <location>
        <begin position="733"/>
        <end position="746"/>
    </location>
</feature>
<reference evidence="6" key="1">
    <citation type="journal article" date="2023" name="Mol. Phylogenet. Evol.">
        <title>Genome-scale phylogeny and comparative genomics of the fungal order Sordariales.</title>
        <authorList>
            <person name="Hensen N."/>
            <person name="Bonometti L."/>
            <person name="Westerberg I."/>
            <person name="Brannstrom I.O."/>
            <person name="Guillou S."/>
            <person name="Cros-Aarteil S."/>
            <person name="Calhoun S."/>
            <person name="Haridas S."/>
            <person name="Kuo A."/>
            <person name="Mondo S."/>
            <person name="Pangilinan J."/>
            <person name="Riley R."/>
            <person name="LaButti K."/>
            <person name="Andreopoulos B."/>
            <person name="Lipzen A."/>
            <person name="Chen C."/>
            <person name="Yan M."/>
            <person name="Daum C."/>
            <person name="Ng V."/>
            <person name="Clum A."/>
            <person name="Steindorff A."/>
            <person name="Ohm R.A."/>
            <person name="Martin F."/>
            <person name="Silar P."/>
            <person name="Natvig D.O."/>
            <person name="Lalanne C."/>
            <person name="Gautier V."/>
            <person name="Ament-Velasquez S.L."/>
            <person name="Kruys A."/>
            <person name="Hutchinson M.I."/>
            <person name="Powell A.J."/>
            <person name="Barry K."/>
            <person name="Miller A.N."/>
            <person name="Grigoriev I.V."/>
            <person name="Debuchy R."/>
            <person name="Gladieux P."/>
            <person name="Hiltunen Thoren M."/>
            <person name="Johannesson H."/>
        </authorList>
    </citation>
    <scope>NUCLEOTIDE SEQUENCE</scope>
    <source>
        <strain evidence="6">CBS 958.72</strain>
    </source>
</reference>
<dbReference type="GO" id="GO:0005737">
    <property type="term" value="C:cytoplasm"/>
    <property type="evidence" value="ECO:0007669"/>
    <property type="project" value="UniProtKB-SubCell"/>
</dbReference>
<name>A0AAE0K6Y5_9PEZI</name>
<evidence type="ECO:0000256" key="2">
    <source>
        <dbReference type="ARBA" id="ARBA00022490"/>
    </source>
</evidence>
<reference evidence="6" key="2">
    <citation type="submission" date="2023-06" db="EMBL/GenBank/DDBJ databases">
        <authorList>
            <consortium name="Lawrence Berkeley National Laboratory"/>
            <person name="Haridas S."/>
            <person name="Hensen N."/>
            <person name="Bonometti L."/>
            <person name="Westerberg I."/>
            <person name="Brannstrom I.O."/>
            <person name="Guillou S."/>
            <person name="Cros-Aarteil S."/>
            <person name="Calhoun S."/>
            <person name="Kuo A."/>
            <person name="Mondo S."/>
            <person name="Pangilinan J."/>
            <person name="Riley R."/>
            <person name="Labutti K."/>
            <person name="Andreopoulos B."/>
            <person name="Lipzen A."/>
            <person name="Chen C."/>
            <person name="Yanf M."/>
            <person name="Daum C."/>
            <person name="Ng V."/>
            <person name="Clum A."/>
            <person name="Steindorff A."/>
            <person name="Ohm R."/>
            <person name="Martin F."/>
            <person name="Silar P."/>
            <person name="Natvig D."/>
            <person name="Lalanne C."/>
            <person name="Gautier V."/>
            <person name="Ament-Velasquez S.L."/>
            <person name="Kruys A."/>
            <person name="Hutchinson M.I."/>
            <person name="Powell A.J."/>
            <person name="Barry K."/>
            <person name="Miller A.N."/>
            <person name="Grigoriev I.V."/>
            <person name="Debuchy R."/>
            <person name="Gladieux P."/>
            <person name="Thoren M.H."/>
            <person name="Johannesson H."/>
        </authorList>
    </citation>
    <scope>NUCLEOTIDE SEQUENCE</scope>
    <source>
        <strain evidence="6">CBS 958.72</strain>
    </source>
</reference>
<dbReference type="GO" id="GO:0005815">
    <property type="term" value="C:microtubule organizing center"/>
    <property type="evidence" value="ECO:0007669"/>
    <property type="project" value="InterPro"/>
</dbReference>
<feature type="compositionally biased region" description="Polar residues" evidence="4">
    <location>
        <begin position="542"/>
        <end position="553"/>
    </location>
</feature>
<evidence type="ECO:0000313" key="6">
    <source>
        <dbReference type="EMBL" id="KAK3370742.1"/>
    </source>
</evidence>
<feature type="compositionally biased region" description="Polar residues" evidence="4">
    <location>
        <begin position="1"/>
        <end position="11"/>
    </location>
</feature>
<comment type="caution">
    <text evidence="6">The sequence shown here is derived from an EMBL/GenBank/DDBJ whole genome shotgun (WGS) entry which is preliminary data.</text>
</comment>
<feature type="region of interest" description="Disordered" evidence="4">
    <location>
        <begin position="713"/>
        <end position="983"/>
    </location>
</feature>
<feature type="compositionally biased region" description="Low complexity" evidence="4">
    <location>
        <begin position="21"/>
        <end position="48"/>
    </location>
</feature>
<feature type="region of interest" description="Disordered" evidence="4">
    <location>
        <begin position="574"/>
        <end position="604"/>
    </location>
</feature>
<evidence type="ECO:0000256" key="3">
    <source>
        <dbReference type="SAM" id="Coils"/>
    </source>
</evidence>
<feature type="compositionally biased region" description="Polar residues" evidence="4">
    <location>
        <begin position="120"/>
        <end position="140"/>
    </location>
</feature>